<evidence type="ECO:0000313" key="2">
    <source>
        <dbReference type="Proteomes" id="UP001463665"/>
    </source>
</evidence>
<dbReference type="Proteomes" id="UP001463665">
    <property type="component" value="Chromosome"/>
</dbReference>
<accession>A0AAU6WT92</accession>
<gene>
    <name evidence="1" type="ORF">AAFP95_08425</name>
</gene>
<sequence length="45" mass="5118">MSSFIAIACMRYIAILGSEKGKIFLEKYLNENKSGAYIEDVEEEL</sequence>
<dbReference type="AlphaFoldDB" id="A0AAU6WT92"/>
<evidence type="ECO:0000313" key="1">
    <source>
        <dbReference type="EMBL" id="XAO75856.1"/>
    </source>
</evidence>
<dbReference type="RefSeq" id="WP_345767403.1">
    <property type="nucleotide sequence ID" value="NZ_CP154834.1"/>
</dbReference>
<name>A0AAU6WT92_9FLAO</name>
<organism evidence="1 2">
    <name type="scientific">Chryseobacterium endophyticum</name>
    <dbReference type="NCBI Taxonomy" id="1854762"/>
    <lineage>
        <taxon>Bacteria</taxon>
        <taxon>Pseudomonadati</taxon>
        <taxon>Bacteroidota</taxon>
        <taxon>Flavobacteriia</taxon>
        <taxon>Flavobacteriales</taxon>
        <taxon>Weeksellaceae</taxon>
        <taxon>Chryseobacterium group</taxon>
        <taxon>Chryseobacterium</taxon>
    </lineage>
</organism>
<proteinExistence type="predicted"/>
<dbReference type="EMBL" id="CP154834">
    <property type="protein sequence ID" value="XAO75856.1"/>
    <property type="molecule type" value="Genomic_DNA"/>
</dbReference>
<keyword evidence="2" id="KW-1185">Reference proteome</keyword>
<reference evidence="1 2" key="1">
    <citation type="submission" date="2024-04" db="EMBL/GenBank/DDBJ databases">
        <title>Genome sequencing and assembly of rice foliar adapted Chryseobacterium endophyticum OsEnb-ALM-A6.</title>
        <authorList>
            <person name="Kumar S."/>
            <person name="Javed M."/>
            <person name="Chouhan V."/>
            <person name="Charishma K."/>
            <person name="Patel A."/>
            <person name="Kumar M."/>
            <person name="Sahu K.P."/>
            <person name="Kumar A."/>
        </authorList>
    </citation>
    <scope>NUCLEOTIDE SEQUENCE [LARGE SCALE GENOMIC DNA]</scope>
    <source>
        <strain evidence="1 2">OsEnb-ALM-A6</strain>
    </source>
</reference>
<protein>
    <submittedName>
        <fullName evidence="1">Uncharacterized protein</fullName>
    </submittedName>
</protein>